<evidence type="ECO:0000256" key="10">
    <source>
        <dbReference type="ARBA" id="ARBA00022840"/>
    </source>
</evidence>
<feature type="domain" description="Disease resistance R13L4/SHOC-2-like LRR" evidence="13">
    <location>
        <begin position="498"/>
        <end position="787"/>
    </location>
</feature>
<dbReference type="InterPro" id="IPR055414">
    <property type="entry name" value="LRR_R13L4/SHOC2-like"/>
</dbReference>
<evidence type="ECO:0000313" key="14">
    <source>
        <dbReference type="Proteomes" id="UP000504604"/>
    </source>
</evidence>
<dbReference type="AlphaFoldDB" id="A0A8M8V0G2"/>
<evidence type="ECO:0000256" key="7">
    <source>
        <dbReference type="ARBA" id="ARBA00022737"/>
    </source>
</evidence>
<dbReference type="GO" id="GO:0051607">
    <property type="term" value="P:defense response to virus"/>
    <property type="evidence" value="ECO:0007669"/>
    <property type="project" value="UniProtKB-ARBA"/>
</dbReference>
<dbReference type="InterPro" id="IPR036388">
    <property type="entry name" value="WH-like_DNA-bd_sf"/>
</dbReference>
<sequence>MAYNLESLVQILEQFLPPDHHQPLWVLDSDKKPQMKTLLQKVYFFKDLFENSSSAVSGYRRGGLESRIRDIAYKAEDVVESHLVDQLLSCGEGESFIFSPPDLEKLIEDFDSANKDMMSSLEESEMQLKYRLTGGESKLEVIPIVGMGGIGKTTLARNLYKDRLVSVHFDVRAWATISQDYDVGKILQGLLRLASRRPTYGMLQMGNEELGEDLFTSLFGRRYLIILDDIWNTHSWDDIKMFFPDNNNGSRIIVTTRNSSLAKFIAFRSPHHNMHLLKDDESWNLMHQKVFAPGEICSPELESIGRKIAHNCRGLPLAISLIGGLLFHAKRTQDFWEQVAEDLSSIGADVGEEILGILSLIYNYLPYHLKPCLLYMGAFPEDSEIHASRLIKLWVAAGFLKPISGKRLEEAAEMYLKALVDRNLIFIRQKSPQGNVKSCGIHDLLRDLCFRKAYEENFLFLKKRYISGAVRWRRVSAHSIQDIDRPLDQMQLTRSFLSVGNESWEILSPLISAFRLLRVLDILSIKLDQFPRKILQLVNLRYLALSTSKLPSSISRLCNLQFLIFQAIWFSSNPHVVTPEILDMPQLRHIKFKGIYVWYDDKYREHFVVQDQLQSLSTILASGLNDRVLQTIPNLGKLGIFCDEELDRVIDLSLLHNLHTLNCTSSKYLTDNLLSNLIFPYSLKELTLDGCGICFGDRTRIGYLPNLQILKLRDCKFELELWVVSEAEFCQLKCLIMEKLNLEYWAANNICFPRLEHLVIRHCSHLDRIPHGIGGIPTLKLIEVYECNPSLVDSARMIQKEQESYGNDGLEVRFRTTRLQ</sequence>
<dbReference type="Gene3D" id="3.80.10.10">
    <property type="entry name" value="Ribonuclease Inhibitor"/>
    <property type="match status" value="1"/>
</dbReference>
<dbReference type="Gene3D" id="1.10.10.10">
    <property type="entry name" value="Winged helix-like DNA-binding domain superfamily/Winged helix DNA-binding domain"/>
    <property type="match status" value="1"/>
</dbReference>
<proteinExistence type="inferred from homology"/>
<dbReference type="FunFam" id="1.10.10.10:FF:000322">
    <property type="entry name" value="Probable disease resistance protein At1g63360"/>
    <property type="match status" value="1"/>
</dbReference>
<dbReference type="PRINTS" id="PR00364">
    <property type="entry name" value="DISEASERSIST"/>
</dbReference>
<dbReference type="Gene3D" id="1.10.8.430">
    <property type="entry name" value="Helical domain of apoptotic protease-activating factors"/>
    <property type="match status" value="1"/>
</dbReference>
<keyword evidence="10" id="KW-0067">ATP-binding</keyword>
<evidence type="ECO:0000256" key="6">
    <source>
        <dbReference type="ARBA" id="ARBA00022667"/>
    </source>
</evidence>
<dbReference type="Gramene" id="SIN_1022657.t">
    <property type="protein sequence ID" value="SIN_1022657.t.cds1"/>
    <property type="gene ID" value="SIN_1022657"/>
</dbReference>
<gene>
    <name evidence="15" type="primary">LOC105168858</name>
</gene>
<comment type="similarity">
    <text evidence="3">Belongs to the disease resistance NB-LRR family.</text>
</comment>
<dbReference type="Gene3D" id="3.40.50.300">
    <property type="entry name" value="P-loop containing nucleotide triphosphate hydrolases"/>
    <property type="match status" value="1"/>
</dbReference>
<comment type="function">
    <text evidence="1">Confers resistance to late blight (Phytophthora infestans) races carrying the avirulence gene Avr1. Resistance proteins guard the plant against pathogens that contain an appropriate avirulence protein via an indirect interaction with this avirulence protein. That triggers a defense system including the hypersensitive response, which restricts the pathogen growth.</text>
</comment>
<dbReference type="InterPro" id="IPR044974">
    <property type="entry name" value="Disease_R_plants"/>
</dbReference>
<evidence type="ECO:0000313" key="15">
    <source>
        <dbReference type="RefSeq" id="XP_020552137.1"/>
    </source>
</evidence>
<keyword evidence="8" id="KW-0547">Nucleotide-binding</keyword>
<evidence type="ECO:0000259" key="13">
    <source>
        <dbReference type="Pfam" id="PF23598"/>
    </source>
</evidence>
<evidence type="ECO:0000259" key="11">
    <source>
        <dbReference type="Pfam" id="PF00931"/>
    </source>
</evidence>
<evidence type="ECO:0000256" key="2">
    <source>
        <dbReference type="ARBA" id="ARBA00004496"/>
    </source>
</evidence>
<evidence type="ECO:0000259" key="12">
    <source>
        <dbReference type="Pfam" id="PF23559"/>
    </source>
</evidence>
<dbReference type="InterPro" id="IPR042197">
    <property type="entry name" value="Apaf_helical"/>
</dbReference>
<keyword evidence="4" id="KW-0963">Cytoplasm</keyword>
<dbReference type="SUPFAM" id="SSF52058">
    <property type="entry name" value="L domain-like"/>
    <property type="match status" value="1"/>
</dbReference>
<reference evidence="15" key="1">
    <citation type="submission" date="2025-08" db="UniProtKB">
        <authorList>
            <consortium name="RefSeq"/>
        </authorList>
    </citation>
    <scope>IDENTIFICATION</scope>
</reference>
<dbReference type="InterPro" id="IPR032675">
    <property type="entry name" value="LRR_dom_sf"/>
</dbReference>
<dbReference type="PANTHER" id="PTHR23155:SF1152">
    <property type="entry name" value="AAA+ ATPASE DOMAIN-CONTAINING PROTEIN"/>
    <property type="match status" value="1"/>
</dbReference>
<dbReference type="RefSeq" id="XP_020552137.1">
    <property type="nucleotide sequence ID" value="XM_020696478.1"/>
</dbReference>
<dbReference type="InterPro" id="IPR027417">
    <property type="entry name" value="P-loop_NTPase"/>
</dbReference>
<dbReference type="KEGG" id="sind:105168858"/>
<feature type="domain" description="NB-ARC" evidence="11">
    <location>
        <begin position="127"/>
        <end position="292"/>
    </location>
</feature>
<feature type="domain" description="Disease resistance protein winged helix" evidence="12">
    <location>
        <begin position="379"/>
        <end position="449"/>
    </location>
</feature>
<dbReference type="Pfam" id="PF00931">
    <property type="entry name" value="NB-ARC"/>
    <property type="match status" value="1"/>
</dbReference>
<dbReference type="OrthoDB" id="878334at2759"/>
<dbReference type="GeneID" id="105168858"/>
<evidence type="ECO:0000256" key="4">
    <source>
        <dbReference type="ARBA" id="ARBA00022490"/>
    </source>
</evidence>
<organism evidence="14 15">
    <name type="scientific">Sesamum indicum</name>
    <name type="common">Oriental sesame</name>
    <name type="synonym">Sesamum orientale</name>
    <dbReference type="NCBI Taxonomy" id="4182"/>
    <lineage>
        <taxon>Eukaryota</taxon>
        <taxon>Viridiplantae</taxon>
        <taxon>Streptophyta</taxon>
        <taxon>Embryophyta</taxon>
        <taxon>Tracheophyta</taxon>
        <taxon>Spermatophyta</taxon>
        <taxon>Magnoliopsida</taxon>
        <taxon>eudicotyledons</taxon>
        <taxon>Gunneridae</taxon>
        <taxon>Pentapetalae</taxon>
        <taxon>asterids</taxon>
        <taxon>lamiids</taxon>
        <taxon>Lamiales</taxon>
        <taxon>Pedaliaceae</taxon>
        <taxon>Sesamum</taxon>
    </lineage>
</organism>
<dbReference type="Pfam" id="PF23559">
    <property type="entry name" value="WHD_DRP"/>
    <property type="match status" value="1"/>
</dbReference>
<dbReference type="FunFam" id="3.40.50.300:FF:001091">
    <property type="entry name" value="Probable disease resistance protein At1g61300"/>
    <property type="match status" value="1"/>
</dbReference>
<evidence type="ECO:0000256" key="3">
    <source>
        <dbReference type="ARBA" id="ARBA00008894"/>
    </source>
</evidence>
<dbReference type="PANTHER" id="PTHR23155">
    <property type="entry name" value="DISEASE RESISTANCE PROTEIN RP"/>
    <property type="match status" value="1"/>
</dbReference>
<evidence type="ECO:0000256" key="9">
    <source>
        <dbReference type="ARBA" id="ARBA00022821"/>
    </source>
</evidence>
<keyword evidence="14" id="KW-1185">Reference proteome</keyword>
<dbReference type="Pfam" id="PF23598">
    <property type="entry name" value="LRR_14"/>
    <property type="match status" value="1"/>
</dbReference>
<dbReference type="GO" id="GO:0043531">
    <property type="term" value="F:ADP binding"/>
    <property type="evidence" value="ECO:0007669"/>
    <property type="project" value="InterPro"/>
</dbReference>
<evidence type="ECO:0000256" key="1">
    <source>
        <dbReference type="ARBA" id="ARBA00002074"/>
    </source>
</evidence>
<dbReference type="Proteomes" id="UP000504604">
    <property type="component" value="Linkage group LG8"/>
</dbReference>
<accession>A0A8M8V0G2</accession>
<dbReference type="GO" id="GO:0009626">
    <property type="term" value="P:plant-type hypersensitive response"/>
    <property type="evidence" value="ECO:0007669"/>
    <property type="project" value="UniProtKB-KW"/>
</dbReference>
<keyword evidence="5" id="KW-0433">Leucine-rich repeat</keyword>
<dbReference type="InterPro" id="IPR002182">
    <property type="entry name" value="NB-ARC"/>
</dbReference>
<keyword evidence="6" id="KW-0381">Hypersensitive response</keyword>
<evidence type="ECO:0000256" key="8">
    <source>
        <dbReference type="ARBA" id="ARBA00022741"/>
    </source>
</evidence>
<name>A0A8M8V0G2_SESIN</name>
<evidence type="ECO:0000256" key="5">
    <source>
        <dbReference type="ARBA" id="ARBA00022614"/>
    </source>
</evidence>
<dbReference type="GO" id="GO:0005737">
    <property type="term" value="C:cytoplasm"/>
    <property type="evidence" value="ECO:0007669"/>
    <property type="project" value="UniProtKB-SubCell"/>
</dbReference>
<keyword evidence="9" id="KW-0611">Plant defense</keyword>
<keyword evidence="7" id="KW-0677">Repeat</keyword>
<dbReference type="SUPFAM" id="SSF52540">
    <property type="entry name" value="P-loop containing nucleoside triphosphate hydrolases"/>
    <property type="match status" value="1"/>
</dbReference>
<dbReference type="InterPro" id="IPR058922">
    <property type="entry name" value="WHD_DRP"/>
</dbReference>
<protein>
    <submittedName>
        <fullName evidence="15">Late blight resistance protein homolog R1B-16</fullName>
    </submittedName>
</protein>
<comment type="subcellular location">
    <subcellularLocation>
        <location evidence="2">Cytoplasm</location>
    </subcellularLocation>
</comment>
<dbReference type="GO" id="GO:0005524">
    <property type="term" value="F:ATP binding"/>
    <property type="evidence" value="ECO:0007669"/>
    <property type="project" value="UniProtKB-KW"/>
</dbReference>